<proteinExistence type="predicted"/>
<protein>
    <recommendedName>
        <fullName evidence="4">Reverse transcriptase Ty1/copia-type domain-containing protein</fullName>
    </recommendedName>
</protein>
<feature type="compositionally biased region" description="Polar residues" evidence="1">
    <location>
        <begin position="675"/>
        <end position="686"/>
    </location>
</feature>
<feature type="compositionally biased region" description="Low complexity" evidence="1">
    <location>
        <begin position="441"/>
        <end position="457"/>
    </location>
</feature>
<gene>
    <name evidence="2" type="ORF">PGTG_10510</name>
</gene>
<dbReference type="Proteomes" id="UP000008783">
    <property type="component" value="Unassembled WGS sequence"/>
</dbReference>
<evidence type="ECO:0000256" key="1">
    <source>
        <dbReference type="SAM" id="MobiDB-lite"/>
    </source>
</evidence>
<keyword evidence="3" id="KW-1185">Reference proteome</keyword>
<evidence type="ECO:0008006" key="4">
    <source>
        <dbReference type="Google" id="ProtNLM"/>
    </source>
</evidence>
<dbReference type="InParanoid" id="E3KIK7"/>
<reference key="1">
    <citation type="submission" date="2007-01" db="EMBL/GenBank/DDBJ databases">
        <title>The Genome Sequence of Puccinia graminis f. sp. tritici Strain CRL 75-36-700-3.</title>
        <authorList>
            <consortium name="The Broad Institute Genome Sequencing Platform"/>
            <person name="Birren B."/>
            <person name="Lander E."/>
            <person name="Galagan J."/>
            <person name="Nusbaum C."/>
            <person name="Devon K."/>
            <person name="Cuomo C."/>
            <person name="Jaffe D."/>
            <person name="Butler J."/>
            <person name="Alvarez P."/>
            <person name="Gnerre S."/>
            <person name="Grabherr M."/>
            <person name="Mauceli E."/>
            <person name="Brockman W."/>
            <person name="Young S."/>
            <person name="LaButti K."/>
            <person name="Sykes S."/>
            <person name="DeCaprio D."/>
            <person name="Crawford M."/>
            <person name="Koehrsen M."/>
            <person name="Engels R."/>
            <person name="Montgomery P."/>
            <person name="Pearson M."/>
            <person name="Howarth C."/>
            <person name="Larson L."/>
            <person name="White J."/>
            <person name="Zeng Q."/>
            <person name="Kodira C."/>
            <person name="Yandava C."/>
            <person name="Alvarado L."/>
            <person name="O'Leary S."/>
            <person name="Szabo L."/>
            <person name="Dean R."/>
            <person name="Schein J."/>
        </authorList>
    </citation>
    <scope>NUCLEOTIDE SEQUENCE</scope>
    <source>
        <strain>CRL 75-36-700-3</strain>
    </source>
</reference>
<feature type="region of interest" description="Disordered" evidence="1">
    <location>
        <begin position="320"/>
        <end position="778"/>
    </location>
</feature>
<feature type="compositionally biased region" description="Low complexity" evidence="1">
    <location>
        <begin position="489"/>
        <end position="499"/>
    </location>
</feature>
<feature type="compositionally biased region" description="Polar residues" evidence="1">
    <location>
        <begin position="744"/>
        <end position="768"/>
    </location>
</feature>
<dbReference type="KEGG" id="pgr:PGTG_10510"/>
<feature type="compositionally biased region" description="Polar residues" evidence="1">
    <location>
        <begin position="600"/>
        <end position="618"/>
    </location>
</feature>
<sequence>MSQSHYIDDMVSRFLHGTHTATRTPTSSAFKDLLKRTANEDPSPGPYNQLIGSLLWIAQCTRPDVSFAVNKLSQFLRDPSLSHWSAAVKILNYLASTKSLRLRLGGSLTCAGYSDADWAEDRQDRRSTSAYTYRIGEGAISWKSRKQATVSLSSTEAEYKALADSCKEGLWLRNILTELSVRPKSALPLHVDNEGAEALANNPEHHARTKHIDARYHFVRDCVKDGIFEIVHVSTHDIHLSSSQQSFYVAKYITRFREVHPLFPLPNWIFLLAAPGDRRPHDTEVFEFDGPDLGDDATFPAHPQPGNCMANEHEAMDEDVAAQGPDSSQDEIHPDEEMDLTSNDAPGEVDPEIISVVDNGPVGESGNTKGAMDGLRTSRLNNVGANMDKPLFIPESNPPSEDNTPLRPSPDASTLGTLGKKRSCSQSMTGDSSRNNRPRLDSSSLASSDSEDLSSASEEGETDLPEPTFGHIRQPRDKTPSEGDDEDSSGSNPLGSSPNTLAENTPHPSAAPTALVPSGSTSSNPAVTLSNPGAVSTGLTTPGAIRSAPSPNTLAQTTPNPSLAPRALAPSGSTSSIPAIALPNPGTVSTGLPTPGAIQSGPSPNPLAQNTPNRSAGPTSLAPHGSTSSGQAVMFSSPGILPTSLTPPGVNERGPPAPTPPVPSGTTSRSKDFSDCTSGNVSTSLTAGPPIDGPAGTSTTLGGVGTGATASTTSTGPSGTGAKGPTGATAVTGPSGGPVAPGPNQRTSSTGGSPVTACRGTTSRTAGTGPTPGKVVAGPTHGQVALREASPDKLAPEPKHPLFPIINSTADPVRGAAKRLNDTVHDIIMLLAGQRANMVMDNLKDVDGHSDAALAKVMEFFHDITTRGAEDLKRSRSSVNDGSSIGDVSSTGMGYIYTNIALAVTALINLHFDRKSEEKPVLLKKDTHEKRNQTSTKAIQCLSQLLVIGPVSMFSCPTDRKSSAQWQSCMLVEWGAMVVTKRARNAANFPEPPWSNFGNTRLHVVNTLARMGFGNNDPMDWKHVMKVFKEEFSAKKIAEVLWEDIVLMTDYDVQKDASVLWADGPPFRISEN</sequence>
<evidence type="ECO:0000313" key="2">
    <source>
        <dbReference type="EMBL" id="EFP84132.2"/>
    </source>
</evidence>
<dbReference type="AlphaFoldDB" id="E3KIK7"/>
<evidence type="ECO:0000313" key="3">
    <source>
        <dbReference type="Proteomes" id="UP000008783"/>
    </source>
</evidence>
<dbReference type="OrthoDB" id="2507387at2759"/>
<dbReference type="EMBL" id="DS178289">
    <property type="protein sequence ID" value="EFP84132.2"/>
    <property type="molecule type" value="Genomic_DNA"/>
</dbReference>
<dbReference type="RefSeq" id="XP_003328551.2">
    <property type="nucleotide sequence ID" value="XM_003328503.2"/>
</dbReference>
<reference evidence="3" key="2">
    <citation type="journal article" date="2011" name="Proc. Natl. Acad. Sci. U.S.A.">
        <title>Obligate biotrophy features unraveled by the genomic analysis of rust fungi.</title>
        <authorList>
            <person name="Duplessis S."/>
            <person name="Cuomo C.A."/>
            <person name="Lin Y.-C."/>
            <person name="Aerts A."/>
            <person name="Tisserant E."/>
            <person name="Veneault-Fourrey C."/>
            <person name="Joly D.L."/>
            <person name="Hacquard S."/>
            <person name="Amselem J."/>
            <person name="Cantarel B.L."/>
            <person name="Chiu R."/>
            <person name="Coutinho P.M."/>
            <person name="Feau N."/>
            <person name="Field M."/>
            <person name="Frey P."/>
            <person name="Gelhaye E."/>
            <person name="Goldberg J."/>
            <person name="Grabherr M.G."/>
            <person name="Kodira C.D."/>
            <person name="Kohler A."/>
            <person name="Kuees U."/>
            <person name="Lindquist E.A."/>
            <person name="Lucas S.M."/>
            <person name="Mago R."/>
            <person name="Mauceli E."/>
            <person name="Morin E."/>
            <person name="Murat C."/>
            <person name="Pangilinan J.L."/>
            <person name="Park R."/>
            <person name="Pearson M."/>
            <person name="Quesneville H."/>
            <person name="Rouhier N."/>
            <person name="Sakthikumar S."/>
            <person name="Salamov A.A."/>
            <person name="Schmutz J."/>
            <person name="Selles B."/>
            <person name="Shapiro H."/>
            <person name="Tanguay P."/>
            <person name="Tuskan G.A."/>
            <person name="Henrissat B."/>
            <person name="Van de Peer Y."/>
            <person name="Rouze P."/>
            <person name="Ellis J.G."/>
            <person name="Dodds P.N."/>
            <person name="Schein J.E."/>
            <person name="Zhong S."/>
            <person name="Hamelin R.C."/>
            <person name="Grigoriev I.V."/>
            <person name="Szabo L.J."/>
            <person name="Martin F."/>
        </authorList>
    </citation>
    <scope>NUCLEOTIDE SEQUENCE [LARGE SCALE GENOMIC DNA]</scope>
    <source>
        <strain evidence="3">CRL 75-36-700-3 / race SCCL</strain>
    </source>
</reference>
<feature type="compositionally biased region" description="Low complexity" evidence="1">
    <location>
        <begin position="695"/>
        <end position="717"/>
    </location>
</feature>
<dbReference type="VEuPathDB" id="FungiDB:PGTG_10510"/>
<dbReference type="GeneID" id="10545310"/>
<feature type="compositionally biased region" description="Polar residues" evidence="1">
    <location>
        <begin position="549"/>
        <end position="561"/>
    </location>
</feature>
<accession>E3KIK7</accession>
<dbReference type="PANTHER" id="PTHR11439">
    <property type="entry name" value="GAG-POL-RELATED RETROTRANSPOSON"/>
    <property type="match status" value="1"/>
</dbReference>
<dbReference type="CDD" id="cd09272">
    <property type="entry name" value="RNase_HI_RT_Ty1"/>
    <property type="match status" value="1"/>
</dbReference>
<organism evidence="2 3">
    <name type="scientific">Puccinia graminis f. sp. tritici (strain CRL 75-36-700-3 / race SCCL)</name>
    <name type="common">Black stem rust fungus</name>
    <dbReference type="NCBI Taxonomy" id="418459"/>
    <lineage>
        <taxon>Eukaryota</taxon>
        <taxon>Fungi</taxon>
        <taxon>Dikarya</taxon>
        <taxon>Basidiomycota</taxon>
        <taxon>Pucciniomycotina</taxon>
        <taxon>Pucciniomycetes</taxon>
        <taxon>Pucciniales</taxon>
        <taxon>Pucciniaceae</taxon>
        <taxon>Puccinia</taxon>
    </lineage>
</organism>
<dbReference type="PANTHER" id="PTHR11439:SF440">
    <property type="entry name" value="INTEGRASE CATALYTIC DOMAIN-CONTAINING PROTEIN"/>
    <property type="match status" value="1"/>
</dbReference>
<feature type="compositionally biased region" description="Polar residues" evidence="1">
    <location>
        <begin position="424"/>
        <end position="435"/>
    </location>
</feature>
<feature type="compositionally biased region" description="Polar residues" evidence="1">
    <location>
        <begin position="518"/>
        <end position="540"/>
    </location>
</feature>
<name>E3KIK7_PUCGT</name>
<dbReference type="HOGENOM" id="CLU_287449_0_0_1"/>